<dbReference type="SUPFAM" id="SSF56349">
    <property type="entry name" value="DNA breaking-rejoining enzymes"/>
    <property type="match status" value="1"/>
</dbReference>
<proteinExistence type="predicted"/>
<dbReference type="PROSITE" id="PS51900">
    <property type="entry name" value="CB"/>
    <property type="match status" value="1"/>
</dbReference>
<dbReference type="Gene3D" id="1.10.150.130">
    <property type="match status" value="1"/>
</dbReference>
<accession>A0ABZ1Y7R6</accession>
<gene>
    <name evidence="4" type="ORF">OIE82_20085</name>
</gene>
<evidence type="ECO:0000256" key="1">
    <source>
        <dbReference type="ARBA" id="ARBA00023125"/>
    </source>
</evidence>
<evidence type="ECO:0000259" key="3">
    <source>
        <dbReference type="PROSITE" id="PS51900"/>
    </source>
</evidence>
<organism evidence="4">
    <name type="scientific">Streptomyces althioticus</name>
    <dbReference type="NCBI Taxonomy" id="83380"/>
    <lineage>
        <taxon>Bacteria</taxon>
        <taxon>Bacillati</taxon>
        <taxon>Actinomycetota</taxon>
        <taxon>Actinomycetes</taxon>
        <taxon>Kitasatosporales</taxon>
        <taxon>Streptomycetaceae</taxon>
        <taxon>Streptomyces</taxon>
        <taxon>Streptomyces althioticus group</taxon>
    </lineage>
</organism>
<dbReference type="InterPro" id="IPR044068">
    <property type="entry name" value="CB"/>
</dbReference>
<dbReference type="Pfam" id="PF14659">
    <property type="entry name" value="Phage_int_SAM_3"/>
    <property type="match status" value="1"/>
</dbReference>
<dbReference type="InterPro" id="IPR004107">
    <property type="entry name" value="Integrase_SAM-like_N"/>
</dbReference>
<sequence>MANKKGRRREFSSVRQLPSGRWQVRYRDPETGQLRPAEKTYATKTDAQVALTHIESDIARGQWSDPDAGAVNFEEYATAWLRDRKLADRTRERNESVMRLHILPTFGAGSVADVTTARVRSWRGKVLAAGVGEPSVVKAYQLLRALMNTAIDDELIRRNPCRIKGADRYDVPERPVLTVAEVFAVADSIAPRYRLLVLLAAFTTLRFG</sequence>
<evidence type="ECO:0000313" key="4">
    <source>
        <dbReference type="EMBL" id="WUU55302.1"/>
    </source>
</evidence>
<dbReference type="EMBL" id="CP109207">
    <property type="protein sequence ID" value="WUU55302.1"/>
    <property type="molecule type" value="Genomic_DNA"/>
</dbReference>
<name>A0ABZ1Y7R6_9ACTN</name>
<evidence type="ECO:0000256" key="2">
    <source>
        <dbReference type="PROSITE-ProRule" id="PRU01248"/>
    </source>
</evidence>
<protein>
    <submittedName>
        <fullName evidence="4">N-terminal phage integrase SAM-like domain-containing protein</fullName>
    </submittedName>
</protein>
<dbReference type="InterPro" id="IPR058717">
    <property type="entry name" value="Phage_L5_Integrase_N"/>
</dbReference>
<dbReference type="Pfam" id="PF26003">
    <property type="entry name" value="Integrase_N_phage"/>
    <property type="match status" value="1"/>
</dbReference>
<keyword evidence="1 2" id="KW-0238">DNA-binding</keyword>
<dbReference type="InterPro" id="IPR011010">
    <property type="entry name" value="DNA_brk_join_enz"/>
</dbReference>
<feature type="domain" description="Core-binding (CB)" evidence="3">
    <location>
        <begin position="71"/>
        <end position="151"/>
    </location>
</feature>
<dbReference type="InterPro" id="IPR010998">
    <property type="entry name" value="Integrase_recombinase_N"/>
</dbReference>
<reference evidence="4" key="1">
    <citation type="submission" date="2022-10" db="EMBL/GenBank/DDBJ databases">
        <title>The complete genomes of actinobacterial strains from the NBC collection.</title>
        <authorList>
            <person name="Joergensen T.S."/>
            <person name="Alvarez Arevalo M."/>
            <person name="Sterndorff E.B."/>
            <person name="Faurdal D."/>
            <person name="Vuksanovic O."/>
            <person name="Mourched A.-S."/>
            <person name="Charusanti P."/>
            <person name="Shaw S."/>
            <person name="Blin K."/>
            <person name="Weber T."/>
        </authorList>
    </citation>
    <scope>NUCLEOTIDE SEQUENCE [LARGE SCALE GENOMIC DNA]</scope>
    <source>
        <strain evidence="4">NBC 01686</strain>
    </source>
</reference>